<dbReference type="GO" id="GO:0004180">
    <property type="term" value="F:carboxypeptidase activity"/>
    <property type="evidence" value="ECO:0007669"/>
    <property type="project" value="TreeGrafter"/>
</dbReference>
<dbReference type="Proteomes" id="UP000813824">
    <property type="component" value="Unassembled WGS sequence"/>
</dbReference>
<feature type="domain" description="Peptidase M28" evidence="5">
    <location>
        <begin position="406"/>
        <end position="612"/>
    </location>
</feature>
<dbReference type="Pfam" id="PF04389">
    <property type="entry name" value="Peptidase_M28"/>
    <property type="match status" value="1"/>
</dbReference>
<proteinExistence type="inferred from homology"/>
<dbReference type="CDD" id="cd02121">
    <property type="entry name" value="PA_GCPII_like"/>
    <property type="match status" value="1"/>
</dbReference>
<keyword evidence="7" id="KW-1185">Reference proteome</keyword>
<keyword evidence="2" id="KW-0175">Coiled coil</keyword>
<dbReference type="Pfam" id="PF04253">
    <property type="entry name" value="TFR_dimer"/>
    <property type="match status" value="1"/>
</dbReference>
<dbReference type="InterPro" id="IPR007365">
    <property type="entry name" value="TFR-like_dimer_dom"/>
</dbReference>
<dbReference type="SUPFAM" id="SSF47672">
    <property type="entry name" value="Transferrin receptor-like dimerisation domain"/>
    <property type="match status" value="1"/>
</dbReference>
<feature type="coiled-coil region" evidence="2">
    <location>
        <begin position="677"/>
        <end position="711"/>
    </location>
</feature>
<evidence type="ECO:0000313" key="6">
    <source>
        <dbReference type="EMBL" id="KAH8096736.1"/>
    </source>
</evidence>
<dbReference type="Gene3D" id="1.20.930.40">
    <property type="entry name" value="Transferrin receptor-like, dimerisation domain"/>
    <property type="match status" value="1"/>
</dbReference>
<dbReference type="Gene3D" id="3.40.630.10">
    <property type="entry name" value="Zn peptidases"/>
    <property type="match status" value="1"/>
</dbReference>
<sequence>MENEKLLDEKAYLPREADLEASNTEKAQLKSRSRRPLPRIFFVILFVYTCFKIAVKDWLYELDLKEFHVNWGYRALGGTGRGEDVNSTAKVENLFLSIPNGKSALETSRSYATHPHLAGSEEDFEDAKVILKLFQEQFGISAPSEVPVFPAGSPESRSSTLNINKLSKPTAWIDKYYPVMNTGKEVGLEILGDDGDTVWTADLVEDGDPRDPEAAKYKDAIPAWHGLSADGVAEGEVIYVNYGNKEDYDNLVSAGTNLTGKIVLARYGTTFRGLKIEGAQTHGAIGVLIYSDPRDDGLVTVENGYEPYPAGPARNPTAVQRGSVQFLSKYPGDPTTPGYPAYENATRTEGENIPKIPSIPISWANAQKILAEIGDSTASRQLTGVASSRKVRLTNRVDTKVIPIWNTMAVIPGHIKNETVILGCHRDAWVMGAADPTSGTVSLTEVIRGYGALLKSGWRPLRNILIASWDAEEYGLIGSTEWGEDFADWIQQSAVAYINVDVSVAGSAFTASGSPSLAHLIRKTAKEVPHPTDPNRSLWDSSKDKGPFTKGVADAEFMAFYEATERQRAAFTGVPPLGSGSDYTVFLQRLGVASMDQGFGGTPTDAVYHYHSIYDSQHWQEVYADPTFERHAAVAKNIGLLGLRLADSIILPLNTTHYALELDTYLDRVEGLTSSPFSKLRKSIQKLQKASTELDAEKVEAEKKFKELIDKIRRRKSHGCHKSILRRIFRWVKIGLEIENFPERKFIKAAKRVQKANAKLIAFERGFISEGGIKDREWYKHLGVAPGKWLGYGATTLPGLTEALTIDRNVTLAHEEAKRLTTLLHKLTKSLKD</sequence>
<comment type="similarity">
    <text evidence="1">Belongs to the peptidase M28 family. M28B subfamily.</text>
</comment>
<dbReference type="OrthoDB" id="5841748at2759"/>
<dbReference type="EMBL" id="JAEVFJ010000023">
    <property type="protein sequence ID" value="KAH8096736.1"/>
    <property type="molecule type" value="Genomic_DNA"/>
</dbReference>
<evidence type="ECO:0000259" key="4">
    <source>
        <dbReference type="Pfam" id="PF04253"/>
    </source>
</evidence>
<dbReference type="InterPro" id="IPR003137">
    <property type="entry name" value="PA_domain"/>
</dbReference>
<evidence type="ECO:0000256" key="1">
    <source>
        <dbReference type="ARBA" id="ARBA00005634"/>
    </source>
</evidence>
<dbReference type="Gene3D" id="3.50.30.30">
    <property type="match status" value="1"/>
</dbReference>
<dbReference type="InterPro" id="IPR046450">
    <property type="entry name" value="PA_dom_sf"/>
</dbReference>
<feature type="domain" description="PA" evidence="3">
    <location>
        <begin position="235"/>
        <end position="309"/>
    </location>
</feature>
<dbReference type="PANTHER" id="PTHR10404:SF46">
    <property type="entry name" value="VACUOLAR PROTEIN SORTING-ASSOCIATED PROTEIN 70"/>
    <property type="match status" value="1"/>
</dbReference>
<evidence type="ECO:0000259" key="5">
    <source>
        <dbReference type="Pfam" id="PF04389"/>
    </source>
</evidence>
<dbReference type="CDD" id="cd08022">
    <property type="entry name" value="M28_PSMA_like"/>
    <property type="match status" value="1"/>
</dbReference>
<dbReference type="InterPro" id="IPR039373">
    <property type="entry name" value="Peptidase_M28B"/>
</dbReference>
<evidence type="ECO:0000259" key="3">
    <source>
        <dbReference type="Pfam" id="PF02225"/>
    </source>
</evidence>
<dbReference type="InterPro" id="IPR007484">
    <property type="entry name" value="Peptidase_M28"/>
</dbReference>
<gene>
    <name evidence="6" type="ORF">BXZ70DRAFT_1032921</name>
</gene>
<reference evidence="6" key="1">
    <citation type="journal article" date="2021" name="New Phytol.">
        <title>Evolutionary innovations through gain and loss of genes in the ectomycorrhizal Boletales.</title>
        <authorList>
            <person name="Wu G."/>
            <person name="Miyauchi S."/>
            <person name="Morin E."/>
            <person name="Kuo A."/>
            <person name="Drula E."/>
            <person name="Varga T."/>
            <person name="Kohler A."/>
            <person name="Feng B."/>
            <person name="Cao Y."/>
            <person name="Lipzen A."/>
            <person name="Daum C."/>
            <person name="Hundley H."/>
            <person name="Pangilinan J."/>
            <person name="Johnson J."/>
            <person name="Barry K."/>
            <person name="LaButti K."/>
            <person name="Ng V."/>
            <person name="Ahrendt S."/>
            <person name="Min B."/>
            <person name="Choi I.G."/>
            <person name="Park H."/>
            <person name="Plett J.M."/>
            <person name="Magnuson J."/>
            <person name="Spatafora J.W."/>
            <person name="Nagy L.G."/>
            <person name="Henrissat B."/>
            <person name="Grigoriev I.V."/>
            <person name="Yang Z.L."/>
            <person name="Xu J."/>
            <person name="Martin F.M."/>
        </authorList>
    </citation>
    <scope>NUCLEOTIDE SEQUENCE</scope>
    <source>
        <strain evidence="6">KKN 215</strain>
    </source>
</reference>
<protein>
    <submittedName>
        <fullName evidence="6">Zn-dependent exopeptidase</fullName>
    </submittedName>
</protein>
<accession>A0A8K0UMK5</accession>
<evidence type="ECO:0000256" key="2">
    <source>
        <dbReference type="SAM" id="Coils"/>
    </source>
</evidence>
<dbReference type="SUPFAM" id="SSF53187">
    <property type="entry name" value="Zn-dependent exopeptidases"/>
    <property type="match status" value="1"/>
</dbReference>
<dbReference type="Pfam" id="PF02225">
    <property type="entry name" value="PA"/>
    <property type="match status" value="1"/>
</dbReference>
<dbReference type="PANTHER" id="PTHR10404">
    <property type="entry name" value="N-ACETYLATED-ALPHA-LINKED ACIDIC DIPEPTIDASE"/>
    <property type="match status" value="1"/>
</dbReference>
<dbReference type="InterPro" id="IPR036757">
    <property type="entry name" value="TFR-like_dimer_dom_sf"/>
</dbReference>
<name>A0A8K0UMK5_9AGAR</name>
<evidence type="ECO:0000313" key="7">
    <source>
        <dbReference type="Proteomes" id="UP000813824"/>
    </source>
</evidence>
<comment type="caution">
    <text evidence="6">The sequence shown here is derived from an EMBL/GenBank/DDBJ whole genome shotgun (WGS) entry which is preliminary data.</text>
</comment>
<dbReference type="FunFam" id="3.40.630.10:FF:000101">
    <property type="entry name" value="N-acetylated alpha-linked acidic dipeptidase like 1"/>
    <property type="match status" value="1"/>
</dbReference>
<dbReference type="SUPFAM" id="SSF52025">
    <property type="entry name" value="PA domain"/>
    <property type="match status" value="1"/>
</dbReference>
<organism evidence="6 7">
    <name type="scientific">Cristinia sonorae</name>
    <dbReference type="NCBI Taxonomy" id="1940300"/>
    <lineage>
        <taxon>Eukaryota</taxon>
        <taxon>Fungi</taxon>
        <taxon>Dikarya</taxon>
        <taxon>Basidiomycota</taxon>
        <taxon>Agaricomycotina</taxon>
        <taxon>Agaricomycetes</taxon>
        <taxon>Agaricomycetidae</taxon>
        <taxon>Agaricales</taxon>
        <taxon>Pleurotineae</taxon>
        <taxon>Stephanosporaceae</taxon>
        <taxon>Cristinia</taxon>
    </lineage>
</organism>
<dbReference type="AlphaFoldDB" id="A0A8K0UMK5"/>
<feature type="domain" description="Transferrin receptor-like dimerisation" evidence="4">
    <location>
        <begin position="677"/>
        <end position="832"/>
    </location>
</feature>